<proteinExistence type="predicted"/>
<dbReference type="RefSeq" id="WP_115935367.1">
    <property type="nucleotide sequence ID" value="NZ_QRDW01000001.1"/>
</dbReference>
<evidence type="ECO:0008006" key="3">
    <source>
        <dbReference type="Google" id="ProtNLM"/>
    </source>
</evidence>
<keyword evidence="2" id="KW-1185">Reference proteome</keyword>
<organism evidence="1 2">
    <name type="scientific">Aestuariispira insulae</name>
    <dbReference type="NCBI Taxonomy" id="1461337"/>
    <lineage>
        <taxon>Bacteria</taxon>
        <taxon>Pseudomonadati</taxon>
        <taxon>Pseudomonadota</taxon>
        <taxon>Alphaproteobacteria</taxon>
        <taxon>Rhodospirillales</taxon>
        <taxon>Kiloniellaceae</taxon>
        <taxon>Aestuariispira</taxon>
    </lineage>
</organism>
<evidence type="ECO:0000313" key="2">
    <source>
        <dbReference type="Proteomes" id="UP000256845"/>
    </source>
</evidence>
<sequence>MQTRNRLLDDVARVANGATGVFSGLKGEVEGLVKDRLEKILVEMDLVPREEFEVVKAMAIKARAENEALLARIEALETAQKKPTAKKTRAAKPAKAD</sequence>
<dbReference type="Pfam" id="PF04380">
    <property type="entry name" value="BMFP"/>
    <property type="match status" value="1"/>
</dbReference>
<dbReference type="InterPro" id="IPR007475">
    <property type="entry name" value="UbiK"/>
</dbReference>
<reference evidence="1 2" key="1">
    <citation type="submission" date="2018-07" db="EMBL/GenBank/DDBJ databases">
        <title>Genomic Encyclopedia of Type Strains, Phase III (KMG-III): the genomes of soil and plant-associated and newly described type strains.</title>
        <authorList>
            <person name="Whitman W."/>
        </authorList>
    </citation>
    <scope>NUCLEOTIDE SEQUENCE [LARGE SCALE GENOMIC DNA]</scope>
    <source>
        <strain evidence="1 2">CECT 8488</strain>
    </source>
</reference>
<comment type="caution">
    <text evidence="1">The sequence shown here is derived from an EMBL/GenBank/DDBJ whole genome shotgun (WGS) entry which is preliminary data.</text>
</comment>
<dbReference type="EMBL" id="QRDW01000001">
    <property type="protein sequence ID" value="RED54302.1"/>
    <property type="molecule type" value="Genomic_DNA"/>
</dbReference>
<dbReference type="AlphaFoldDB" id="A0A3D9HXS2"/>
<dbReference type="Proteomes" id="UP000256845">
    <property type="component" value="Unassembled WGS sequence"/>
</dbReference>
<name>A0A3D9HXS2_9PROT</name>
<dbReference type="OrthoDB" id="7392124at2"/>
<gene>
    <name evidence="1" type="ORF">DFP90_1011105</name>
</gene>
<accession>A0A3D9HXS2</accession>
<protein>
    <recommendedName>
        <fullName evidence="3">BMFP domain-containing protein YqiC</fullName>
    </recommendedName>
</protein>
<evidence type="ECO:0000313" key="1">
    <source>
        <dbReference type="EMBL" id="RED54302.1"/>
    </source>
</evidence>